<evidence type="ECO:0000256" key="2">
    <source>
        <dbReference type="SAM" id="Phobius"/>
    </source>
</evidence>
<dbReference type="EMBL" id="JAHQZT010000007">
    <property type="protein sequence ID" value="MBV0933097.1"/>
    <property type="molecule type" value="Genomic_DNA"/>
</dbReference>
<evidence type="ECO:0000256" key="1">
    <source>
        <dbReference type="SAM" id="Coils"/>
    </source>
</evidence>
<evidence type="ECO:0008006" key="5">
    <source>
        <dbReference type="Google" id="ProtNLM"/>
    </source>
</evidence>
<feature type="transmembrane region" description="Helical" evidence="2">
    <location>
        <begin position="45"/>
        <end position="63"/>
    </location>
</feature>
<organism evidence="3 4">
    <name type="scientific">Marinobacterium weihaiense</name>
    <dbReference type="NCBI Taxonomy" id="2851016"/>
    <lineage>
        <taxon>Bacteria</taxon>
        <taxon>Pseudomonadati</taxon>
        <taxon>Pseudomonadota</taxon>
        <taxon>Gammaproteobacteria</taxon>
        <taxon>Oceanospirillales</taxon>
        <taxon>Oceanospirillaceae</taxon>
        <taxon>Marinobacterium</taxon>
    </lineage>
</organism>
<dbReference type="Proteomes" id="UP000755551">
    <property type="component" value="Unassembled WGS sequence"/>
</dbReference>
<keyword evidence="1" id="KW-0175">Coiled coil</keyword>
<protein>
    <recommendedName>
        <fullName evidence="5">ATPase</fullName>
    </recommendedName>
</protein>
<evidence type="ECO:0000313" key="4">
    <source>
        <dbReference type="Proteomes" id="UP000755551"/>
    </source>
</evidence>
<feature type="coiled-coil region" evidence="1">
    <location>
        <begin position="134"/>
        <end position="213"/>
    </location>
</feature>
<keyword evidence="2" id="KW-0472">Membrane</keyword>
<keyword evidence="2" id="KW-0812">Transmembrane</keyword>
<dbReference type="RefSeq" id="WP_217334524.1">
    <property type="nucleotide sequence ID" value="NZ_JAHQZT010000007.1"/>
</dbReference>
<feature type="coiled-coil region" evidence="1">
    <location>
        <begin position="65"/>
        <end position="99"/>
    </location>
</feature>
<evidence type="ECO:0000313" key="3">
    <source>
        <dbReference type="EMBL" id="MBV0933097.1"/>
    </source>
</evidence>
<comment type="caution">
    <text evidence="3">The sequence shown here is derived from an EMBL/GenBank/DDBJ whole genome shotgun (WGS) entry which is preliminary data.</text>
</comment>
<proteinExistence type="predicted"/>
<reference evidence="3 4" key="1">
    <citation type="submission" date="2021-06" db="EMBL/GenBank/DDBJ databases">
        <title>Bacterium isolated from marine sediment.</title>
        <authorList>
            <person name="Zhu K.-L."/>
            <person name="Du Z.-J."/>
            <person name="Liang Q.-Y."/>
        </authorList>
    </citation>
    <scope>NUCLEOTIDE SEQUENCE [LARGE SCALE GENOMIC DNA]</scope>
    <source>
        <strain evidence="3 4">A346</strain>
    </source>
</reference>
<keyword evidence="2" id="KW-1133">Transmembrane helix</keyword>
<gene>
    <name evidence="3" type="ORF">KTN04_07085</name>
</gene>
<keyword evidence="4" id="KW-1185">Reference proteome</keyword>
<name>A0ABS6M9Y3_9GAMM</name>
<sequence>MSERKEPGLNTDGLESLVVENAARPAAATRTAPSAAAPNGRGGNLLVTLILLLMATALGYLGFMLTQQQEQLADVHAELQQAQERVESLEAMLEVTSDSAEQSGETLQQRLEGVNTRVEERFAHFDSEVAKLWTIAYQRNKPQLEQQAEQLKQLQARLTATNTALEQVRTEAGKVADALARTDSLRTEQAALKKTLQARLAASEQQLATLEQGLKVESEGRLKVQKQLTRQLSELEGGSGVSAGLAQRIRQNEQAIKAIDGTRRQINQDLLRIRQQLNNLQLRMEQG</sequence>
<accession>A0ABS6M9Y3</accession>